<gene>
    <name evidence="1" type="ORF">B5807_03869</name>
</gene>
<evidence type="ECO:0000313" key="1">
    <source>
        <dbReference type="EMBL" id="OSS51716.1"/>
    </source>
</evidence>
<keyword evidence="2" id="KW-1185">Reference proteome</keyword>
<evidence type="ECO:0000313" key="2">
    <source>
        <dbReference type="Proteomes" id="UP000193240"/>
    </source>
</evidence>
<proteinExistence type="predicted"/>
<organism evidence="1 2">
    <name type="scientific">Epicoccum nigrum</name>
    <name type="common">Soil fungus</name>
    <name type="synonym">Epicoccum purpurascens</name>
    <dbReference type="NCBI Taxonomy" id="105696"/>
    <lineage>
        <taxon>Eukaryota</taxon>
        <taxon>Fungi</taxon>
        <taxon>Dikarya</taxon>
        <taxon>Ascomycota</taxon>
        <taxon>Pezizomycotina</taxon>
        <taxon>Dothideomycetes</taxon>
        <taxon>Pleosporomycetidae</taxon>
        <taxon>Pleosporales</taxon>
        <taxon>Pleosporineae</taxon>
        <taxon>Didymellaceae</taxon>
        <taxon>Epicoccum</taxon>
    </lineage>
</organism>
<name>A0A1Y2M6H7_EPING</name>
<reference evidence="1 2" key="1">
    <citation type="journal article" date="2017" name="Genome Announc.">
        <title>Genome sequence of the saprophytic ascomycete Epicoccum nigrum ICMP 19927 strain isolated from New Zealand.</title>
        <authorList>
            <person name="Fokin M."/>
            <person name="Fleetwood D."/>
            <person name="Weir B.S."/>
            <person name="Villas-Boas S.G."/>
        </authorList>
    </citation>
    <scope>NUCLEOTIDE SEQUENCE [LARGE SCALE GENOMIC DNA]</scope>
    <source>
        <strain evidence="1 2">ICMP 19927</strain>
    </source>
</reference>
<dbReference type="EMBL" id="KZ107840">
    <property type="protein sequence ID" value="OSS51716.1"/>
    <property type="molecule type" value="Genomic_DNA"/>
</dbReference>
<accession>A0A1Y2M6H7</accession>
<dbReference type="AlphaFoldDB" id="A0A1Y2M6H7"/>
<dbReference type="InParanoid" id="A0A1Y2M6H7"/>
<protein>
    <submittedName>
        <fullName evidence="1">Uncharacterized protein</fullName>
    </submittedName>
</protein>
<sequence length="301" mass="33778">MYHATLETHHLPGEDLALVKAVEVGNRLLAPGFTRVVKSYFVKKYTGDGSDRPGPSLDAIVYAYQKLSSNDTVNRLFVDAHVFFCSLSPVPGQRKISRCCARVCHRWTANLTLPPSRWVYLILSCIRLHSWGPGNRFSKRLENLRQKETFFDLLREPLLGEYEPQCGTETGRKRDGNVDLRTSYGNGRTAKILTDAFCKSALNLNKDVCYYSALDIVRARLSSNQRYAACMLPIMDRTPTAMLALLGTPCTALLAKGAWHKADADSEEQDHSPRDTYRKYLSIGSNISSGLLHDCAVDRQQ</sequence>
<dbReference type="Proteomes" id="UP000193240">
    <property type="component" value="Unassembled WGS sequence"/>
</dbReference>